<dbReference type="EMBL" id="CAJVQB010041575">
    <property type="protein sequence ID" value="CAG8829656.1"/>
    <property type="molecule type" value="Genomic_DNA"/>
</dbReference>
<proteinExistence type="predicted"/>
<evidence type="ECO:0000313" key="2">
    <source>
        <dbReference type="Proteomes" id="UP000789901"/>
    </source>
</evidence>
<name>A0ABN7WF45_GIGMA</name>
<feature type="non-terminal residue" evidence="1">
    <location>
        <position position="1"/>
    </location>
</feature>
<comment type="caution">
    <text evidence="1">The sequence shown here is derived from an EMBL/GenBank/DDBJ whole genome shotgun (WGS) entry which is preliminary data.</text>
</comment>
<accession>A0ABN7WF45</accession>
<dbReference type="Proteomes" id="UP000789901">
    <property type="component" value="Unassembled WGS sequence"/>
</dbReference>
<protein>
    <submittedName>
        <fullName evidence="1">8656_t:CDS:1</fullName>
    </submittedName>
</protein>
<gene>
    <name evidence="1" type="ORF">GMARGA_LOCUS30046</name>
</gene>
<keyword evidence="2" id="KW-1185">Reference proteome</keyword>
<organism evidence="1 2">
    <name type="scientific">Gigaspora margarita</name>
    <dbReference type="NCBI Taxonomy" id="4874"/>
    <lineage>
        <taxon>Eukaryota</taxon>
        <taxon>Fungi</taxon>
        <taxon>Fungi incertae sedis</taxon>
        <taxon>Mucoromycota</taxon>
        <taxon>Glomeromycotina</taxon>
        <taxon>Glomeromycetes</taxon>
        <taxon>Diversisporales</taxon>
        <taxon>Gigasporaceae</taxon>
        <taxon>Gigaspora</taxon>
    </lineage>
</organism>
<reference evidence="1 2" key="1">
    <citation type="submission" date="2021-06" db="EMBL/GenBank/DDBJ databases">
        <authorList>
            <person name="Kallberg Y."/>
            <person name="Tangrot J."/>
            <person name="Rosling A."/>
        </authorList>
    </citation>
    <scope>NUCLEOTIDE SEQUENCE [LARGE SCALE GENOMIC DNA]</scope>
    <source>
        <strain evidence="1 2">120-4 pot B 10/14</strain>
    </source>
</reference>
<evidence type="ECO:0000313" key="1">
    <source>
        <dbReference type="EMBL" id="CAG8829656.1"/>
    </source>
</evidence>
<sequence length="89" mass="10447">DVYLSSNCCKCLTNEETSGYLATCPANKETWKRIEEELLEILTNNDTPEDQQRMLLTKGIIKLNMRKKLEHQDLENKVINHILLVWLEE</sequence>